<evidence type="ECO:0000256" key="2">
    <source>
        <dbReference type="SAM" id="SignalP"/>
    </source>
</evidence>
<keyword evidence="1" id="KW-0175">Coiled coil</keyword>
<dbReference type="OrthoDB" id="1163828at2"/>
<evidence type="ECO:0008006" key="5">
    <source>
        <dbReference type="Google" id="ProtNLM"/>
    </source>
</evidence>
<reference evidence="3 4" key="1">
    <citation type="submission" date="2018-05" db="EMBL/GenBank/DDBJ databases">
        <title>Complete genome sequence of Arcticibacterium luteifluviistationis SM1504T, a cytophagaceae bacterium isolated from Arctic surface seawater.</title>
        <authorList>
            <person name="Li Y."/>
            <person name="Qin Q.-L."/>
        </authorList>
    </citation>
    <scope>NUCLEOTIDE SEQUENCE [LARGE SCALE GENOMIC DNA]</scope>
    <source>
        <strain evidence="3 4">SM1504</strain>
    </source>
</reference>
<feature type="coiled-coil region" evidence="1">
    <location>
        <begin position="422"/>
        <end position="449"/>
    </location>
</feature>
<name>A0A2Z4GET2_9BACT</name>
<feature type="signal peptide" evidence="2">
    <location>
        <begin position="1"/>
        <end position="22"/>
    </location>
</feature>
<evidence type="ECO:0000313" key="3">
    <source>
        <dbReference type="EMBL" id="AWV99852.1"/>
    </source>
</evidence>
<keyword evidence="2" id="KW-0732">Signal</keyword>
<accession>A0A2Z4GET2</accession>
<sequence>MKQNYQILALLCASLSISPVFAQDNVGIGTTNPDNSALLDMQSAEKGLLIPRMTVDQRNAINNPAEGLLIFQTNEEPGFQFFNGSQWSPLSPTEAKSVATGDVNGWALDGNATASGTKAAATAASFIGTPGGIPLNFKIGGVTAGTIATTNDIFLGYNSGLNGSGSGTYNTGLGTNTLSSLTTGQSNTALGGAALRYTTTGKLNLGIGGLSLYKNTSGSNNVAIGHGTMYNNLVGNDNVALGKDVLFSSTGNNNIGIGSSSFVAKTSGNNNVGVGYLAGASNTTGSSNIFLGYAAGQNETGSSKLYISNTNTATPLIYGDFSAKFVSIGDVESGLKRETAAGNGYKLLVQGGILTEKVKVALKSSGDWADYVFEPSYNLLSLEEVEKFTLENKHLPNVPSADEMAENGLEIAETSKMFMEKIEELTLYMIDLNKEVKALKVENEILKVQMK</sequence>
<protein>
    <recommendedName>
        <fullName evidence="5">Peptidase S74 domain-containing protein</fullName>
    </recommendedName>
</protein>
<dbReference type="Proteomes" id="UP000249873">
    <property type="component" value="Chromosome"/>
</dbReference>
<gene>
    <name evidence="3" type="ORF">DJ013_17405</name>
</gene>
<dbReference type="KEGG" id="als:DJ013_17405"/>
<organism evidence="3 4">
    <name type="scientific">Arcticibacterium luteifluviistationis</name>
    <dbReference type="NCBI Taxonomy" id="1784714"/>
    <lineage>
        <taxon>Bacteria</taxon>
        <taxon>Pseudomonadati</taxon>
        <taxon>Bacteroidota</taxon>
        <taxon>Cytophagia</taxon>
        <taxon>Cytophagales</taxon>
        <taxon>Leadbetterellaceae</taxon>
        <taxon>Arcticibacterium</taxon>
    </lineage>
</organism>
<dbReference type="EMBL" id="CP029480">
    <property type="protein sequence ID" value="AWV99852.1"/>
    <property type="molecule type" value="Genomic_DNA"/>
</dbReference>
<feature type="chain" id="PRO_5016339607" description="Peptidase S74 domain-containing protein" evidence="2">
    <location>
        <begin position="23"/>
        <end position="451"/>
    </location>
</feature>
<evidence type="ECO:0000313" key="4">
    <source>
        <dbReference type="Proteomes" id="UP000249873"/>
    </source>
</evidence>
<keyword evidence="4" id="KW-1185">Reference proteome</keyword>
<dbReference type="AlphaFoldDB" id="A0A2Z4GET2"/>
<evidence type="ECO:0000256" key="1">
    <source>
        <dbReference type="SAM" id="Coils"/>
    </source>
</evidence>
<dbReference type="RefSeq" id="WP_111373220.1">
    <property type="nucleotide sequence ID" value="NZ_CP029480.1"/>
</dbReference>
<proteinExistence type="predicted"/>